<proteinExistence type="predicted"/>
<evidence type="ECO:0000313" key="6">
    <source>
        <dbReference type="EMBL" id="KAK2189739.1"/>
    </source>
</evidence>
<comment type="caution">
    <text evidence="6">The sequence shown here is derived from an EMBL/GenBank/DDBJ whole genome shotgun (WGS) entry which is preliminary data.</text>
</comment>
<protein>
    <submittedName>
        <fullName evidence="6">Uncharacterized protein</fullName>
    </submittedName>
</protein>
<dbReference type="EMBL" id="JAODUO010000098">
    <property type="protein sequence ID" value="KAK2189739.1"/>
    <property type="molecule type" value="Genomic_DNA"/>
</dbReference>
<dbReference type="GO" id="GO:0050839">
    <property type="term" value="F:cell adhesion molecule binding"/>
    <property type="evidence" value="ECO:0007669"/>
    <property type="project" value="TreeGrafter"/>
</dbReference>
<evidence type="ECO:0000256" key="3">
    <source>
        <dbReference type="ARBA" id="ARBA00023157"/>
    </source>
</evidence>
<evidence type="ECO:0000256" key="1">
    <source>
        <dbReference type="ARBA" id="ARBA00004479"/>
    </source>
</evidence>
<dbReference type="AlphaFoldDB" id="A0AAD9P7R5"/>
<dbReference type="InterPro" id="IPR036179">
    <property type="entry name" value="Ig-like_dom_sf"/>
</dbReference>
<evidence type="ECO:0000256" key="5">
    <source>
        <dbReference type="ARBA" id="ARBA00023319"/>
    </source>
</evidence>
<keyword evidence="4" id="KW-0325">Glycoprotein</keyword>
<keyword evidence="5" id="KW-0393">Immunoglobulin domain</keyword>
<organism evidence="6 7">
    <name type="scientific">Ridgeia piscesae</name>
    <name type="common">Tubeworm</name>
    <dbReference type="NCBI Taxonomy" id="27915"/>
    <lineage>
        <taxon>Eukaryota</taxon>
        <taxon>Metazoa</taxon>
        <taxon>Spiralia</taxon>
        <taxon>Lophotrochozoa</taxon>
        <taxon>Annelida</taxon>
        <taxon>Polychaeta</taxon>
        <taxon>Sedentaria</taxon>
        <taxon>Canalipalpata</taxon>
        <taxon>Sabellida</taxon>
        <taxon>Siboglinidae</taxon>
        <taxon>Ridgeia</taxon>
    </lineage>
</organism>
<dbReference type="InterPro" id="IPR013783">
    <property type="entry name" value="Ig-like_fold"/>
</dbReference>
<dbReference type="GO" id="GO:0005911">
    <property type="term" value="C:cell-cell junction"/>
    <property type="evidence" value="ECO:0007669"/>
    <property type="project" value="TreeGrafter"/>
</dbReference>
<keyword evidence="7" id="KW-1185">Reference proteome</keyword>
<dbReference type="GO" id="GO:0098609">
    <property type="term" value="P:cell-cell adhesion"/>
    <property type="evidence" value="ECO:0007669"/>
    <property type="project" value="TreeGrafter"/>
</dbReference>
<name>A0AAD9P7R5_RIDPI</name>
<comment type="subcellular location">
    <subcellularLocation>
        <location evidence="1">Membrane</location>
        <topology evidence="1">Single-pass type I membrane protein</topology>
    </subcellularLocation>
</comment>
<evidence type="ECO:0000256" key="2">
    <source>
        <dbReference type="ARBA" id="ARBA00023136"/>
    </source>
</evidence>
<dbReference type="GO" id="GO:0005886">
    <property type="term" value="C:plasma membrane"/>
    <property type="evidence" value="ECO:0007669"/>
    <property type="project" value="TreeGrafter"/>
</dbReference>
<gene>
    <name evidence="6" type="ORF">NP493_98g02037</name>
</gene>
<evidence type="ECO:0000313" key="7">
    <source>
        <dbReference type="Proteomes" id="UP001209878"/>
    </source>
</evidence>
<keyword evidence="3" id="KW-1015">Disulfide bond</keyword>
<reference evidence="6" key="1">
    <citation type="journal article" date="2023" name="Mol. Biol. Evol.">
        <title>Third-Generation Sequencing Reveals the Adaptive Role of the Epigenome in Three Deep-Sea Polychaetes.</title>
        <authorList>
            <person name="Perez M."/>
            <person name="Aroh O."/>
            <person name="Sun Y."/>
            <person name="Lan Y."/>
            <person name="Juniper S.K."/>
            <person name="Young C.R."/>
            <person name="Angers B."/>
            <person name="Qian P.Y."/>
        </authorList>
    </citation>
    <scope>NUCLEOTIDE SEQUENCE</scope>
    <source>
        <strain evidence="6">R07B-5</strain>
    </source>
</reference>
<accession>A0AAD9P7R5</accession>
<evidence type="ECO:0000256" key="4">
    <source>
        <dbReference type="ARBA" id="ARBA00023180"/>
    </source>
</evidence>
<dbReference type="Gene3D" id="2.60.40.10">
    <property type="entry name" value="Immunoglobulins"/>
    <property type="match status" value="2"/>
</dbReference>
<dbReference type="InterPro" id="IPR051275">
    <property type="entry name" value="Cell_adhesion_signaling"/>
</dbReference>
<keyword evidence="2" id="KW-0472">Membrane</keyword>
<dbReference type="Proteomes" id="UP001209878">
    <property type="component" value="Unassembled WGS sequence"/>
</dbReference>
<dbReference type="SUPFAM" id="SSF48726">
    <property type="entry name" value="Immunoglobulin"/>
    <property type="match status" value="2"/>
</dbReference>
<dbReference type="PANTHER" id="PTHR11640">
    <property type="entry name" value="NEPHRIN"/>
    <property type="match status" value="1"/>
</dbReference>
<dbReference type="PANTHER" id="PTHR11640:SF155">
    <property type="entry name" value="IG-LIKE DOMAIN-CONTAINING PROTEIN"/>
    <property type="match status" value="1"/>
</dbReference>
<sequence length="332" mass="37027">MTLNKMFPEDAQKPYVTISDNDVLATPFKALGRYIMSLAEINSADSVYDFTLTITNAVVEDSGNFTCSTKDDDKKMVTVNVVVPPESIDMSLGMVDGTSMHIVEDGEELKFDGGEHRHVVCNVHGGNPAPILQVMAGDIDITDQFVINKLMLREVTATKGLVILRSSITAEAKSLPMKGIYSRKRFQCVARSVVEDAPTIDCTDTLISYVHQTNVNITCKVTARPRPEKIYFYYYLMHTNSTVEVQPGLAQGHYRGEENEETFEMVLFIDRVFPQMFRNYYFVAESSYGKAEHTIYLERDRSRESAEADASRIGGVVALVVLALAAPLLSYL</sequence>